<accession>A0A094ILJ8</accession>
<dbReference type="SUPFAM" id="SSF52833">
    <property type="entry name" value="Thioredoxin-like"/>
    <property type="match status" value="1"/>
</dbReference>
<name>A0A094ILJ8_9GAMM</name>
<keyword evidence="1" id="KW-0732">Signal</keyword>
<comment type="caution">
    <text evidence="2">The sequence shown here is derived from an EMBL/GenBank/DDBJ whole genome shotgun (WGS) entry which is preliminary data.</text>
</comment>
<evidence type="ECO:0008006" key="4">
    <source>
        <dbReference type="Google" id="ProtNLM"/>
    </source>
</evidence>
<dbReference type="EMBL" id="JPIN01000012">
    <property type="protein sequence ID" value="KFZ28047.1"/>
    <property type="molecule type" value="Genomic_DNA"/>
</dbReference>
<dbReference type="Pfam" id="PF13899">
    <property type="entry name" value="Thioredoxin_7"/>
    <property type="match status" value="1"/>
</dbReference>
<proteinExistence type="predicted"/>
<dbReference type="RefSeq" id="WP_034733427.1">
    <property type="nucleotide sequence ID" value="NZ_JPIN01000012.1"/>
</dbReference>
<sequence>MKYWLLLLVFVASFNSNAADTKYFVTAESSATELAALQQQARAQDKLLMFVLGADWCHDSRDLMAQFQQPEFAAALEKRYVMQAIDVGYLEYGFFITNAFGAPTYYGTPTVIIVDPDSGRILNKADWQQWTNASSQTPETYQDYFIEQQFTQVEQTAESLAFETAQAERVRDGFATVGPMLKAYMTSDDDQASSEFGAAWEALAAFRNGVFEDVVKYQSATAGFPDYPRQMWEPEKE</sequence>
<reference evidence="2 3" key="1">
    <citation type="submission" date="2014-06" db="EMBL/GenBank/DDBJ databases">
        <title>Draft genome sequence of Idiomarina sp. MCCC 1A10513.</title>
        <authorList>
            <person name="Du J."/>
            <person name="Lai Q."/>
            <person name="Shao Z."/>
        </authorList>
    </citation>
    <scope>NUCLEOTIDE SEQUENCE [LARGE SCALE GENOMIC DNA]</scope>
    <source>
        <strain evidence="2 3">MCCC 1A10513</strain>
    </source>
</reference>
<dbReference type="Proteomes" id="UP000053718">
    <property type="component" value="Unassembled WGS sequence"/>
</dbReference>
<dbReference type="eggNOG" id="COG0526">
    <property type="taxonomic scope" value="Bacteria"/>
</dbReference>
<dbReference type="OrthoDB" id="7629852at2"/>
<organism evidence="2 3">
    <name type="scientific">Pseudidiomarina atlantica</name>
    <dbReference type="NCBI Taxonomy" id="1517416"/>
    <lineage>
        <taxon>Bacteria</taxon>
        <taxon>Pseudomonadati</taxon>
        <taxon>Pseudomonadota</taxon>
        <taxon>Gammaproteobacteria</taxon>
        <taxon>Alteromonadales</taxon>
        <taxon>Idiomarinaceae</taxon>
        <taxon>Pseudidiomarina</taxon>
    </lineage>
</organism>
<dbReference type="InterPro" id="IPR036249">
    <property type="entry name" value="Thioredoxin-like_sf"/>
</dbReference>
<keyword evidence="3" id="KW-1185">Reference proteome</keyword>
<evidence type="ECO:0000313" key="2">
    <source>
        <dbReference type="EMBL" id="KFZ28047.1"/>
    </source>
</evidence>
<dbReference type="STRING" id="1517416.IDAT_10665"/>
<evidence type="ECO:0000256" key="1">
    <source>
        <dbReference type="SAM" id="SignalP"/>
    </source>
</evidence>
<feature type="chain" id="PRO_5001898746" description="Thioredoxin domain-containing protein" evidence="1">
    <location>
        <begin position="19"/>
        <end position="237"/>
    </location>
</feature>
<dbReference type="Gene3D" id="3.40.30.10">
    <property type="entry name" value="Glutaredoxin"/>
    <property type="match status" value="1"/>
</dbReference>
<feature type="signal peptide" evidence="1">
    <location>
        <begin position="1"/>
        <end position="18"/>
    </location>
</feature>
<dbReference type="AlphaFoldDB" id="A0A094ILJ8"/>
<protein>
    <recommendedName>
        <fullName evidence="4">Thioredoxin domain-containing protein</fullName>
    </recommendedName>
</protein>
<gene>
    <name evidence="2" type="ORF">IDAT_10665</name>
</gene>
<evidence type="ECO:0000313" key="3">
    <source>
        <dbReference type="Proteomes" id="UP000053718"/>
    </source>
</evidence>